<dbReference type="Gene3D" id="3.30.420.10">
    <property type="entry name" value="Ribonuclease H-like superfamily/Ribonuclease H"/>
    <property type="match status" value="1"/>
</dbReference>
<name>A0A6J8BH36_MYTCO</name>
<dbReference type="InterPro" id="IPR001584">
    <property type="entry name" value="Integrase_cat-core"/>
</dbReference>
<dbReference type="EMBL" id="CACVKT020003176">
    <property type="protein sequence ID" value="CAC5382214.1"/>
    <property type="molecule type" value="Genomic_DNA"/>
</dbReference>
<evidence type="ECO:0000313" key="3">
    <source>
        <dbReference type="EMBL" id="CAC5382214.1"/>
    </source>
</evidence>
<dbReference type="Proteomes" id="UP000507470">
    <property type="component" value="Unassembled WGS sequence"/>
</dbReference>
<sequence length="286" mass="33461">MLPSEIPEIPWHTVGTDLFHWNGSDYLIVVDYYSRYFEIAKLENISAKTVITHVKSISARHGIPTKIRSDSGSQYASAEFQKFAKIWNFEHVTSSPYHQQSNGLAEKYVNIALLDYRNTPINDVSSPGQLLMNRRLRGKLPATQKQLTPKVPNIRTTRLKMKSNKIKQKNYYDIHAKKQQKFSKGQTVRYQHNNRWKPAIITKQHDQPRSYTIQTPFGNMYRRNTKHILKTNENFENVSLEDEIPYELPNEDTVIDKEKSDNSEQPYTTRSGRTIRPPVRYKDYVN</sequence>
<keyword evidence="4" id="KW-1185">Reference proteome</keyword>
<feature type="region of interest" description="Disordered" evidence="1">
    <location>
        <begin position="246"/>
        <end position="286"/>
    </location>
</feature>
<accession>A0A6J8BH36</accession>
<dbReference type="InterPro" id="IPR050951">
    <property type="entry name" value="Retrovirus_Pol_polyprotein"/>
</dbReference>
<dbReference type="SUPFAM" id="SSF53098">
    <property type="entry name" value="Ribonuclease H-like"/>
    <property type="match status" value="1"/>
</dbReference>
<protein>
    <recommendedName>
        <fullName evidence="2">Integrase catalytic domain-containing protein</fullName>
    </recommendedName>
</protein>
<dbReference type="GO" id="GO:0015074">
    <property type="term" value="P:DNA integration"/>
    <property type="evidence" value="ECO:0007669"/>
    <property type="project" value="InterPro"/>
</dbReference>
<proteinExistence type="predicted"/>
<dbReference type="PANTHER" id="PTHR37984:SF7">
    <property type="entry name" value="INTEGRASE CATALYTIC DOMAIN-CONTAINING PROTEIN"/>
    <property type="match status" value="1"/>
</dbReference>
<feature type="domain" description="Integrase catalytic" evidence="2">
    <location>
        <begin position="6"/>
        <end position="108"/>
    </location>
</feature>
<dbReference type="OrthoDB" id="444601at2759"/>
<evidence type="ECO:0000313" key="4">
    <source>
        <dbReference type="Proteomes" id="UP000507470"/>
    </source>
</evidence>
<dbReference type="GO" id="GO:0003676">
    <property type="term" value="F:nucleic acid binding"/>
    <property type="evidence" value="ECO:0007669"/>
    <property type="project" value="InterPro"/>
</dbReference>
<feature type="compositionally biased region" description="Polar residues" evidence="1">
    <location>
        <begin position="263"/>
        <end position="272"/>
    </location>
</feature>
<evidence type="ECO:0000256" key="1">
    <source>
        <dbReference type="SAM" id="MobiDB-lite"/>
    </source>
</evidence>
<dbReference type="PROSITE" id="PS50994">
    <property type="entry name" value="INTEGRASE"/>
    <property type="match status" value="1"/>
</dbReference>
<evidence type="ECO:0000259" key="2">
    <source>
        <dbReference type="PROSITE" id="PS50994"/>
    </source>
</evidence>
<dbReference type="PANTHER" id="PTHR37984">
    <property type="entry name" value="PROTEIN CBG26694"/>
    <property type="match status" value="1"/>
</dbReference>
<reference evidence="3 4" key="1">
    <citation type="submission" date="2020-06" db="EMBL/GenBank/DDBJ databases">
        <authorList>
            <person name="Li R."/>
            <person name="Bekaert M."/>
        </authorList>
    </citation>
    <scope>NUCLEOTIDE SEQUENCE [LARGE SCALE GENOMIC DNA]</scope>
    <source>
        <strain evidence="4">wild</strain>
    </source>
</reference>
<dbReference type="AlphaFoldDB" id="A0A6J8BH36"/>
<gene>
    <name evidence="3" type="ORF">MCOR_18063</name>
</gene>
<dbReference type="Pfam" id="PF00665">
    <property type="entry name" value="rve"/>
    <property type="match status" value="1"/>
</dbReference>
<organism evidence="3 4">
    <name type="scientific">Mytilus coruscus</name>
    <name type="common">Sea mussel</name>
    <dbReference type="NCBI Taxonomy" id="42192"/>
    <lineage>
        <taxon>Eukaryota</taxon>
        <taxon>Metazoa</taxon>
        <taxon>Spiralia</taxon>
        <taxon>Lophotrochozoa</taxon>
        <taxon>Mollusca</taxon>
        <taxon>Bivalvia</taxon>
        <taxon>Autobranchia</taxon>
        <taxon>Pteriomorphia</taxon>
        <taxon>Mytilida</taxon>
        <taxon>Mytiloidea</taxon>
        <taxon>Mytilidae</taxon>
        <taxon>Mytilinae</taxon>
        <taxon>Mytilus</taxon>
    </lineage>
</organism>
<dbReference type="InterPro" id="IPR012337">
    <property type="entry name" value="RNaseH-like_sf"/>
</dbReference>
<dbReference type="InterPro" id="IPR036397">
    <property type="entry name" value="RNaseH_sf"/>
</dbReference>